<sequence>MEPDFTYFEKRILPYRQRNVLLIYDSRLHPENQAVIYQLRDMLAKFHLSSAVVESVEHAQHLLWRGSQGRQIFDTFIVDSVETAQQMRSSGLSNLSFVPMVCLCPADGNGFEVTRMMDLSILSYLDVPFDYVTLASAILPALETHSLVPDLSKHRKRPLHILLAEDNVVNQKLALRILQKCNHKVEVVSNGQLAVEAVMDRWRRNLELYSNNIVWSSSSSSSESEASEAGSERGSVAGSVAGSETDSATGSAAGLLPDSLPSSSPAEAPADAAGVDAQHHSADEQVATRSRSSSGSDGSASASDSADSEGDASANGSGSDGEEQSDANTDSPSPQFAEGTIFADSIYPPAVKASDELPPVLDSIMRPPESDADGGGGVYMSTLEQELQSRKPAGVRDPRSKYGCVPMPYDIILMDVQMPVMGGFESTRCIRDWEEREGVDFRTPIVALTAHAMLGDRERCLASGMDEYVTKPLRFDALLATISQFYPRMYNESGDIVPLLELITDSASEGEGGEEASYSGSGSESGSDFDSSADDRDNGGMVPDDDSQSELIPATMREFKGRRESAQEGEGEDAEVRAVREEQAALLLKSRVESYKRKYSKHLRGLDKLQAEADRAQSLQRDAGSSGGSESDVSASPRRSARRRSTDAGSSHRQHRRRRSDKSKQPDAEADQATMSLEAATKQASASAFRTAAVVYADPNDEPPADSDRSPKSRSPASRQPQQARRRSRRSPFDAPGLAVEPPLPESSAYGRLARGDWGRRRPHARRGAQRGGGNSRWYDAEMRRGYAEVPSKYPDMLYGVDFAGNEQPYDLQSYTDLPRHSIIDPSMLSFDLPGTSAQQGNYGGAANAAMAVATAARVPASQLVQDPNSAGARSPGSQFGPGTSALVGTSSPQAIGSSGWSVARPAGSSFLPPVAAPVRARRGLQGISPFSPAGLAGEPGASFHSFMRLRTTADIAAAMDAAVAGDKNALRAIQATSMQSDIDDVPTEPADPRIEFSSHRPPAYQGALAAAAALPRPAPAARISPRSSMLAPPALVGSPGSAPASSIVASSPTAGDGFSLGEEPEPLLSPTQNQPELPPQSQPPAPTRPQPKLSRNVRERLMRAKMMQREKKQMSERNGEEEDDSSAPQ</sequence>
<feature type="region of interest" description="Disordered" evidence="4">
    <location>
        <begin position="866"/>
        <end position="892"/>
    </location>
</feature>
<feature type="region of interest" description="Disordered" evidence="4">
    <location>
        <begin position="981"/>
        <end position="1000"/>
    </location>
</feature>
<feature type="compositionally biased region" description="Basic and acidic residues" evidence="4">
    <location>
        <begin position="1097"/>
        <end position="1119"/>
    </location>
</feature>
<evidence type="ECO:0000256" key="1">
    <source>
        <dbReference type="ARBA" id="ARBA00022553"/>
    </source>
</evidence>
<feature type="compositionally biased region" description="Low complexity" evidence="4">
    <location>
        <begin position="622"/>
        <end position="638"/>
    </location>
</feature>
<dbReference type="PANTHER" id="PTHR45339">
    <property type="entry name" value="HYBRID SIGNAL TRANSDUCTION HISTIDINE KINASE J"/>
    <property type="match status" value="1"/>
</dbReference>
<dbReference type="Gene3D" id="3.40.50.2300">
    <property type="match status" value="2"/>
</dbReference>
<evidence type="ECO:0000256" key="4">
    <source>
        <dbReference type="SAM" id="MobiDB-lite"/>
    </source>
</evidence>
<accession>A0A9W8HY82</accession>
<keyword evidence="1 3" id="KW-0597">Phosphoprotein</keyword>
<keyword evidence="6" id="KW-0808">Transferase</keyword>
<dbReference type="SUPFAM" id="SSF52172">
    <property type="entry name" value="CheY-like"/>
    <property type="match status" value="2"/>
</dbReference>
<dbReference type="OrthoDB" id="10266508at2759"/>
<feature type="compositionally biased region" description="Low complexity" evidence="4">
    <location>
        <begin position="508"/>
        <end position="530"/>
    </location>
</feature>
<feature type="compositionally biased region" description="Polar residues" evidence="4">
    <location>
        <begin position="876"/>
        <end position="892"/>
    </location>
</feature>
<feature type="compositionally biased region" description="Basic and acidic residues" evidence="4">
    <location>
        <begin position="604"/>
        <end position="615"/>
    </location>
</feature>
<dbReference type="Pfam" id="PF00072">
    <property type="entry name" value="Response_reg"/>
    <property type="match status" value="1"/>
</dbReference>
<reference evidence="6" key="1">
    <citation type="submission" date="2022-07" db="EMBL/GenBank/DDBJ databases">
        <title>Phylogenomic reconstructions and comparative analyses of Kickxellomycotina fungi.</title>
        <authorList>
            <person name="Reynolds N.K."/>
            <person name="Stajich J.E."/>
            <person name="Barry K."/>
            <person name="Grigoriev I.V."/>
            <person name="Crous P."/>
            <person name="Smith M.E."/>
        </authorList>
    </citation>
    <scope>NUCLEOTIDE SEQUENCE</scope>
    <source>
        <strain evidence="6">NRRL 1565</strain>
    </source>
</reference>
<feature type="compositionally biased region" description="Low complexity" evidence="4">
    <location>
        <begin position="292"/>
        <end position="317"/>
    </location>
</feature>
<feature type="compositionally biased region" description="Acidic residues" evidence="4">
    <location>
        <begin position="1120"/>
        <end position="1130"/>
    </location>
</feature>
<dbReference type="GO" id="GO:0000160">
    <property type="term" value="P:phosphorelay signal transduction system"/>
    <property type="evidence" value="ECO:0007669"/>
    <property type="project" value="UniProtKB-KW"/>
</dbReference>
<dbReference type="GO" id="GO:0004673">
    <property type="term" value="F:protein histidine kinase activity"/>
    <property type="evidence" value="ECO:0007669"/>
    <property type="project" value="UniProtKB-EC"/>
</dbReference>
<dbReference type="InterPro" id="IPR011006">
    <property type="entry name" value="CheY-like_superfamily"/>
</dbReference>
<evidence type="ECO:0000313" key="7">
    <source>
        <dbReference type="Proteomes" id="UP001140094"/>
    </source>
</evidence>
<dbReference type="GO" id="GO:0071474">
    <property type="term" value="P:cellular hyperosmotic response"/>
    <property type="evidence" value="ECO:0007669"/>
    <property type="project" value="TreeGrafter"/>
</dbReference>
<name>A0A9W8HY82_9FUNG</name>
<dbReference type="SMART" id="SM00448">
    <property type="entry name" value="REC"/>
    <property type="match status" value="1"/>
</dbReference>
<gene>
    <name evidence="6" type="primary">NIK1</name>
    <name evidence="6" type="ORF">H4R20_002174</name>
</gene>
<feature type="region of interest" description="Disordered" evidence="4">
    <location>
        <begin position="217"/>
        <end position="337"/>
    </location>
</feature>
<dbReference type="AlphaFoldDB" id="A0A9W8HY82"/>
<dbReference type="CDD" id="cd17546">
    <property type="entry name" value="REC_hyHK_CKI1_RcsC-like"/>
    <property type="match status" value="1"/>
</dbReference>
<feature type="compositionally biased region" description="Basic residues" evidence="4">
    <location>
        <begin position="652"/>
        <end position="661"/>
    </location>
</feature>
<protein>
    <submittedName>
        <fullName evidence="6">Histidine kinase osmosensor</fullName>
        <ecNumber evidence="6">2.7.13.3</ecNumber>
    </submittedName>
</protein>
<keyword evidence="6" id="KW-0418">Kinase</keyword>
<dbReference type="Proteomes" id="UP001140094">
    <property type="component" value="Unassembled WGS sequence"/>
</dbReference>
<feature type="compositionally biased region" description="Low complexity" evidence="4">
    <location>
        <begin position="713"/>
        <end position="723"/>
    </location>
</feature>
<feature type="compositionally biased region" description="Low complexity" evidence="4">
    <location>
        <begin position="217"/>
        <end position="244"/>
    </location>
</feature>
<feature type="modified residue" description="4-aspartylphosphate" evidence="3">
    <location>
        <position position="415"/>
    </location>
</feature>
<feature type="compositionally biased region" description="Low complexity" evidence="4">
    <location>
        <begin position="1035"/>
        <end position="1055"/>
    </location>
</feature>
<feature type="region of interest" description="Disordered" evidence="4">
    <location>
        <begin position="602"/>
        <end position="777"/>
    </location>
</feature>
<evidence type="ECO:0000256" key="3">
    <source>
        <dbReference type="PROSITE-ProRule" id="PRU00169"/>
    </source>
</evidence>
<comment type="caution">
    <text evidence="6">The sequence shown here is derived from an EMBL/GenBank/DDBJ whole genome shotgun (WGS) entry which is preliminary data.</text>
</comment>
<evidence type="ECO:0000313" key="6">
    <source>
        <dbReference type="EMBL" id="KAJ2805227.1"/>
    </source>
</evidence>
<keyword evidence="2" id="KW-0902">Two-component regulatory system</keyword>
<dbReference type="InterPro" id="IPR001789">
    <property type="entry name" value="Sig_transdc_resp-reg_receiver"/>
</dbReference>
<organism evidence="6 7">
    <name type="scientific">Coemansia guatemalensis</name>
    <dbReference type="NCBI Taxonomy" id="2761395"/>
    <lineage>
        <taxon>Eukaryota</taxon>
        <taxon>Fungi</taxon>
        <taxon>Fungi incertae sedis</taxon>
        <taxon>Zoopagomycota</taxon>
        <taxon>Kickxellomycotina</taxon>
        <taxon>Kickxellomycetes</taxon>
        <taxon>Kickxellales</taxon>
        <taxon>Kickxellaceae</taxon>
        <taxon>Coemansia</taxon>
    </lineage>
</organism>
<evidence type="ECO:0000259" key="5">
    <source>
        <dbReference type="PROSITE" id="PS50110"/>
    </source>
</evidence>
<keyword evidence="7" id="KW-1185">Reference proteome</keyword>
<evidence type="ECO:0000256" key="2">
    <source>
        <dbReference type="ARBA" id="ARBA00023012"/>
    </source>
</evidence>
<feature type="region of interest" description="Disordered" evidence="4">
    <location>
        <begin position="1035"/>
        <end position="1130"/>
    </location>
</feature>
<dbReference type="EMBL" id="JANBUO010000311">
    <property type="protein sequence ID" value="KAJ2805227.1"/>
    <property type="molecule type" value="Genomic_DNA"/>
</dbReference>
<proteinExistence type="predicted"/>
<feature type="compositionally biased region" description="Pro residues" evidence="4">
    <location>
        <begin position="1077"/>
        <end position="1090"/>
    </location>
</feature>
<dbReference type="EC" id="2.7.13.3" evidence="6"/>
<feature type="compositionally biased region" description="Low complexity" evidence="4">
    <location>
        <begin position="251"/>
        <end position="276"/>
    </location>
</feature>
<feature type="region of interest" description="Disordered" evidence="4">
    <location>
        <begin position="508"/>
        <end position="552"/>
    </location>
</feature>
<dbReference type="PROSITE" id="PS50110">
    <property type="entry name" value="RESPONSE_REGULATORY"/>
    <property type="match status" value="1"/>
</dbReference>
<feature type="domain" description="Response regulatory" evidence="5">
    <location>
        <begin position="350"/>
        <end position="486"/>
    </location>
</feature>
<dbReference type="PANTHER" id="PTHR45339:SF1">
    <property type="entry name" value="HYBRID SIGNAL TRANSDUCTION HISTIDINE KINASE J"/>
    <property type="match status" value="1"/>
</dbReference>